<dbReference type="GO" id="GO:0005923">
    <property type="term" value="C:bicellular tight junction"/>
    <property type="evidence" value="ECO:0007669"/>
    <property type="project" value="UniProtKB-SubCell"/>
</dbReference>
<dbReference type="Gene3D" id="1.20.140.150">
    <property type="match status" value="1"/>
</dbReference>
<keyword evidence="12" id="KW-1185">Reference proteome</keyword>
<evidence type="ECO:0000256" key="8">
    <source>
        <dbReference type="ARBA" id="ARBA00022989"/>
    </source>
</evidence>
<evidence type="ECO:0000313" key="11">
    <source>
        <dbReference type="Ensembl" id="ENSSFOP00015058628.1"/>
    </source>
</evidence>
<feature type="transmembrane region" description="Helical" evidence="10">
    <location>
        <begin position="180"/>
        <end position="199"/>
    </location>
</feature>
<dbReference type="AlphaFoldDB" id="A0A8C9TXT9"/>
<evidence type="ECO:0000256" key="1">
    <source>
        <dbReference type="ARBA" id="ARBA00004435"/>
    </source>
</evidence>
<dbReference type="PRINTS" id="PR01077">
    <property type="entry name" value="CLAUDIN"/>
</dbReference>
<protein>
    <submittedName>
        <fullName evidence="11">Claudin-4-like</fullName>
    </submittedName>
</protein>
<evidence type="ECO:0000256" key="10">
    <source>
        <dbReference type="SAM" id="Phobius"/>
    </source>
</evidence>
<dbReference type="InterPro" id="IPR006187">
    <property type="entry name" value="Claudin"/>
</dbReference>
<dbReference type="GeneTree" id="ENSGT00390000007499"/>
<evidence type="ECO:0000256" key="2">
    <source>
        <dbReference type="ARBA" id="ARBA00004651"/>
    </source>
</evidence>
<proteinExistence type="inferred from homology"/>
<evidence type="ECO:0000256" key="5">
    <source>
        <dbReference type="ARBA" id="ARBA00022475"/>
    </source>
</evidence>
<keyword evidence="4" id="KW-0796">Tight junction</keyword>
<feature type="transmembrane region" description="Helical" evidence="10">
    <location>
        <begin position="34"/>
        <end position="56"/>
    </location>
</feature>
<evidence type="ECO:0000256" key="4">
    <source>
        <dbReference type="ARBA" id="ARBA00022427"/>
    </source>
</evidence>
<dbReference type="OrthoDB" id="8770207at2759"/>
<dbReference type="Ensembl" id="ENSSFOT00015059369.1">
    <property type="protein sequence ID" value="ENSSFOP00015058628.1"/>
    <property type="gene ID" value="ENSSFOG00015026389.1"/>
</dbReference>
<keyword evidence="7" id="KW-0965">Cell junction</keyword>
<evidence type="ECO:0000256" key="6">
    <source>
        <dbReference type="ARBA" id="ARBA00022692"/>
    </source>
</evidence>
<dbReference type="GO" id="GO:0005886">
    <property type="term" value="C:plasma membrane"/>
    <property type="evidence" value="ECO:0007669"/>
    <property type="project" value="UniProtKB-SubCell"/>
</dbReference>
<dbReference type="PANTHER" id="PTHR12002">
    <property type="entry name" value="CLAUDIN"/>
    <property type="match status" value="1"/>
</dbReference>
<comment type="similarity">
    <text evidence="3">Belongs to the claudin family.</text>
</comment>
<accession>A0A8C9TXT9</accession>
<evidence type="ECO:0000313" key="12">
    <source>
        <dbReference type="Proteomes" id="UP000694397"/>
    </source>
</evidence>
<dbReference type="InterPro" id="IPR004031">
    <property type="entry name" value="PMP22/EMP/MP20/Claudin"/>
</dbReference>
<evidence type="ECO:0000256" key="7">
    <source>
        <dbReference type="ARBA" id="ARBA00022949"/>
    </source>
</evidence>
<dbReference type="RefSeq" id="XP_018588003.1">
    <property type="nucleotide sequence ID" value="XM_018732487.1"/>
</dbReference>
<dbReference type="GeneID" id="108922381"/>
<reference evidence="11" key="2">
    <citation type="submission" date="2025-08" db="UniProtKB">
        <authorList>
            <consortium name="Ensembl"/>
        </authorList>
    </citation>
    <scope>IDENTIFICATION</scope>
</reference>
<reference evidence="11" key="3">
    <citation type="submission" date="2025-09" db="UniProtKB">
        <authorList>
            <consortium name="Ensembl"/>
        </authorList>
    </citation>
    <scope>IDENTIFICATION</scope>
</reference>
<keyword evidence="6 10" id="KW-0812">Transmembrane</keyword>
<keyword evidence="5" id="KW-1003">Cell membrane</keyword>
<feature type="transmembrane region" description="Helical" evidence="10">
    <location>
        <begin position="105"/>
        <end position="127"/>
    </location>
</feature>
<gene>
    <name evidence="11" type="primary">LOC108922381</name>
</gene>
<comment type="subcellular location">
    <subcellularLocation>
        <location evidence="1">Cell junction</location>
        <location evidence="1">Tight junction</location>
    </subcellularLocation>
    <subcellularLocation>
        <location evidence="2">Cell membrane</location>
        <topology evidence="2">Multi-pass membrane protein</topology>
    </subcellularLocation>
</comment>
<organism evidence="11 12">
    <name type="scientific">Scleropages formosus</name>
    <name type="common">Asian bonytongue</name>
    <name type="synonym">Osteoglossum formosum</name>
    <dbReference type="NCBI Taxonomy" id="113540"/>
    <lineage>
        <taxon>Eukaryota</taxon>
        <taxon>Metazoa</taxon>
        <taxon>Chordata</taxon>
        <taxon>Craniata</taxon>
        <taxon>Vertebrata</taxon>
        <taxon>Euteleostomi</taxon>
        <taxon>Actinopterygii</taxon>
        <taxon>Neopterygii</taxon>
        <taxon>Teleostei</taxon>
        <taxon>Osteoglossocephala</taxon>
        <taxon>Osteoglossomorpha</taxon>
        <taxon>Osteoglossiformes</taxon>
        <taxon>Osteoglossidae</taxon>
        <taxon>Scleropages</taxon>
    </lineage>
</organism>
<name>A0A8C9TXT9_SCLFO</name>
<dbReference type="GO" id="GO:0005198">
    <property type="term" value="F:structural molecule activity"/>
    <property type="evidence" value="ECO:0007669"/>
    <property type="project" value="InterPro"/>
</dbReference>
<dbReference type="Proteomes" id="UP000694397">
    <property type="component" value="Chromosome 10"/>
</dbReference>
<dbReference type="Pfam" id="PF00822">
    <property type="entry name" value="PMP22_Claudin"/>
    <property type="match status" value="1"/>
</dbReference>
<dbReference type="KEGG" id="sfm:108922381"/>
<evidence type="ECO:0000256" key="9">
    <source>
        <dbReference type="ARBA" id="ARBA00023136"/>
    </source>
</evidence>
<keyword evidence="8 10" id="KW-1133">Transmembrane helix</keyword>
<evidence type="ECO:0000256" key="3">
    <source>
        <dbReference type="ARBA" id="ARBA00008295"/>
    </source>
</evidence>
<sequence length="236" mass="26054">MWESWSAALQQPSDRIPSHTEAHFRRAMERKVELVAFGLSVVGWLCAVLTRCLPMWRVSGDLGNTTGTLPVYWDGVWLDWEHHSVGALRCSLYQSLLSLGGNFRAWQAMITSSIGVGVFPLVIYTIGWLKFPDRVQVKVVSGAAFILSGVLLLIPVSWTTHDTTKVLETLPSLRRDWGEALYAGWTAMSLLILGGGILCTRCSAARTQEVARPIQADPFIPIHNAAFGPGHVFHSV</sequence>
<feature type="transmembrane region" description="Helical" evidence="10">
    <location>
        <begin position="139"/>
        <end position="160"/>
    </location>
</feature>
<keyword evidence="9 10" id="KW-0472">Membrane</keyword>
<reference evidence="11 12" key="1">
    <citation type="submission" date="2019-04" db="EMBL/GenBank/DDBJ databases">
        <authorList>
            <consortium name="Wellcome Sanger Institute Data Sharing"/>
        </authorList>
    </citation>
    <scope>NUCLEOTIDE SEQUENCE [LARGE SCALE GENOMIC DNA]</scope>
</reference>